<evidence type="ECO:0000256" key="3">
    <source>
        <dbReference type="ARBA" id="ARBA00022801"/>
    </source>
</evidence>
<dbReference type="CDD" id="cd16343">
    <property type="entry name" value="LMWPTP"/>
    <property type="match status" value="1"/>
</dbReference>
<feature type="domain" description="Phosphotyrosine protein phosphatase I" evidence="6">
    <location>
        <begin position="3"/>
        <end position="151"/>
    </location>
</feature>
<evidence type="ECO:0000313" key="7">
    <source>
        <dbReference type="EMBL" id="EAQ30921.1"/>
    </source>
</evidence>
<dbReference type="EC" id="3.1.3.48" evidence="2"/>
<dbReference type="PANTHER" id="PTHR11717:SF31">
    <property type="entry name" value="LOW MOLECULAR WEIGHT PROTEIN-TYROSINE-PHOSPHATASE ETP-RELATED"/>
    <property type="match status" value="1"/>
</dbReference>
<dbReference type="InterPro" id="IPR036196">
    <property type="entry name" value="Ptyr_pPase_sf"/>
</dbReference>
<evidence type="ECO:0000313" key="8">
    <source>
        <dbReference type="Proteomes" id="UP000016543"/>
    </source>
</evidence>
<evidence type="ECO:0000256" key="5">
    <source>
        <dbReference type="ARBA" id="ARBA00051722"/>
    </source>
</evidence>
<name>A0ABM9WJ91_9GAMM</name>
<dbReference type="InterPro" id="IPR023485">
    <property type="entry name" value="Ptyr_pPase"/>
</dbReference>
<dbReference type="PRINTS" id="PR00719">
    <property type="entry name" value="LMWPTPASE"/>
</dbReference>
<comment type="similarity">
    <text evidence="1">Belongs to the low molecular weight phosphotyrosine protein phosphatase family.</text>
</comment>
<evidence type="ECO:0000256" key="2">
    <source>
        <dbReference type="ARBA" id="ARBA00013064"/>
    </source>
</evidence>
<comment type="caution">
    <text evidence="7">The sequence shown here is derived from an EMBL/GenBank/DDBJ whole genome shotgun (WGS) entry which is preliminary data.</text>
</comment>
<dbReference type="EMBL" id="AAMX01000035">
    <property type="protein sequence ID" value="EAQ30921.1"/>
    <property type="molecule type" value="Genomic_DNA"/>
</dbReference>
<evidence type="ECO:0000256" key="4">
    <source>
        <dbReference type="ARBA" id="ARBA00022912"/>
    </source>
</evidence>
<accession>A0ABM9WJ91</accession>
<dbReference type="Gene3D" id="3.40.50.2300">
    <property type="match status" value="1"/>
</dbReference>
<dbReference type="RefSeq" id="WP_006954954.1">
    <property type="nucleotide sequence ID" value="NZ_CH672404.1"/>
</dbReference>
<dbReference type="InterPro" id="IPR017867">
    <property type="entry name" value="Tyr_phospatase_low_mol_wt"/>
</dbReference>
<keyword evidence="3" id="KW-0378">Hydrolase</keyword>
<comment type="catalytic activity">
    <reaction evidence="5">
        <text>O-phospho-L-tyrosyl-[protein] + H2O = L-tyrosyl-[protein] + phosphate</text>
        <dbReference type="Rhea" id="RHEA:10684"/>
        <dbReference type="Rhea" id="RHEA-COMP:10136"/>
        <dbReference type="Rhea" id="RHEA-COMP:20101"/>
        <dbReference type="ChEBI" id="CHEBI:15377"/>
        <dbReference type="ChEBI" id="CHEBI:43474"/>
        <dbReference type="ChEBI" id="CHEBI:46858"/>
        <dbReference type="ChEBI" id="CHEBI:61978"/>
        <dbReference type="EC" id="3.1.3.48"/>
    </reaction>
</comment>
<gene>
    <name evidence="7" type="ORF">OS145_11394</name>
</gene>
<sequence length="153" mass="17052">MFDRILVVCTGNICRSPIGEQLLQQALPHKHIASAGVATERSGLNGHDIDTDAAQVARDSGMTLAPHQAQQLTSELVNNHDLILVMEQRHKEIISERYPQARGKLMRYGEWLARPEGGTGKDIADPYKKSLESHQQVFNELKQASASWTQKLN</sequence>
<reference evidence="7 8" key="1">
    <citation type="submission" date="2006-01" db="EMBL/GenBank/DDBJ databases">
        <authorList>
            <person name="Brettar I."/>
            <person name="Hofle M."/>
            <person name="Ferriera S."/>
            <person name="Johnson J."/>
            <person name="Kravitz S."/>
            <person name="Halpern A."/>
            <person name="Remington K."/>
            <person name="Beeson K."/>
            <person name="Tran B."/>
            <person name="Rogers Y.-H."/>
            <person name="Friedman R."/>
            <person name="Venter J.C."/>
        </authorList>
    </citation>
    <scope>NUCLEOTIDE SEQUENCE [LARGE SCALE GENOMIC DNA]</scope>
    <source>
        <strain evidence="7 8">OS145</strain>
    </source>
</reference>
<keyword evidence="4" id="KW-0904">Protein phosphatase</keyword>
<evidence type="ECO:0000259" key="6">
    <source>
        <dbReference type="SMART" id="SM00226"/>
    </source>
</evidence>
<protein>
    <recommendedName>
        <fullName evidence="2">protein-tyrosine-phosphatase</fullName>
        <ecNumber evidence="2">3.1.3.48</ecNumber>
    </recommendedName>
</protein>
<dbReference type="InterPro" id="IPR050438">
    <property type="entry name" value="LMW_PTPase"/>
</dbReference>
<dbReference type="PANTHER" id="PTHR11717">
    <property type="entry name" value="LOW MOLECULAR WEIGHT PROTEIN TYROSINE PHOSPHATASE"/>
    <property type="match status" value="1"/>
</dbReference>
<evidence type="ECO:0000256" key="1">
    <source>
        <dbReference type="ARBA" id="ARBA00011063"/>
    </source>
</evidence>
<keyword evidence="8" id="KW-1185">Reference proteome</keyword>
<proteinExistence type="inferred from homology"/>
<organism evidence="7 8">
    <name type="scientific">Idiomarina baltica OS145</name>
    <dbReference type="NCBI Taxonomy" id="314276"/>
    <lineage>
        <taxon>Bacteria</taxon>
        <taxon>Pseudomonadati</taxon>
        <taxon>Pseudomonadota</taxon>
        <taxon>Gammaproteobacteria</taxon>
        <taxon>Alteromonadales</taxon>
        <taxon>Idiomarinaceae</taxon>
        <taxon>Idiomarina</taxon>
    </lineage>
</organism>
<dbReference type="SMART" id="SM00226">
    <property type="entry name" value="LMWPc"/>
    <property type="match status" value="1"/>
</dbReference>
<dbReference type="SUPFAM" id="SSF52788">
    <property type="entry name" value="Phosphotyrosine protein phosphatases I"/>
    <property type="match status" value="1"/>
</dbReference>
<dbReference type="Proteomes" id="UP000016543">
    <property type="component" value="Unassembled WGS sequence"/>
</dbReference>
<dbReference type="Pfam" id="PF01451">
    <property type="entry name" value="LMWPc"/>
    <property type="match status" value="1"/>
</dbReference>